<evidence type="ECO:0000313" key="1">
    <source>
        <dbReference type="EMBL" id="MCP1247386.1"/>
    </source>
</evidence>
<dbReference type="EMBL" id="JAMYZR010000117">
    <property type="protein sequence ID" value="MCP1247386.1"/>
    <property type="molecule type" value="Genomic_DNA"/>
</dbReference>
<name>A0ABT1EVH9_9PROT</name>
<accession>A0ABT1EVH9</accession>
<reference evidence="1 2" key="1">
    <citation type="submission" date="2022-06" db="EMBL/GenBank/DDBJ databases">
        <title>Acetobacer genomes from food samples.</title>
        <authorList>
            <person name="Sombolestani A."/>
        </authorList>
    </citation>
    <scope>NUCLEOTIDE SEQUENCE [LARGE SCALE GENOMIC DNA]</scope>
    <source>
        <strain evidence="1 2">R-83281</strain>
    </source>
</reference>
<dbReference type="Gene3D" id="3.40.630.30">
    <property type="match status" value="1"/>
</dbReference>
<evidence type="ECO:0000313" key="2">
    <source>
        <dbReference type="Proteomes" id="UP001523543"/>
    </source>
</evidence>
<keyword evidence="2" id="KW-1185">Reference proteome</keyword>
<organism evidence="1 2">
    <name type="scientific">Acetobacter cerevisiae</name>
    <dbReference type="NCBI Taxonomy" id="178900"/>
    <lineage>
        <taxon>Bacteria</taxon>
        <taxon>Pseudomonadati</taxon>
        <taxon>Pseudomonadota</taxon>
        <taxon>Alphaproteobacteria</taxon>
        <taxon>Acetobacterales</taxon>
        <taxon>Acetobacteraceae</taxon>
        <taxon>Acetobacter</taxon>
    </lineage>
</organism>
<dbReference type="Proteomes" id="UP001523543">
    <property type="component" value="Unassembled WGS sequence"/>
</dbReference>
<dbReference type="SUPFAM" id="SSF55729">
    <property type="entry name" value="Acyl-CoA N-acyltransferases (Nat)"/>
    <property type="match status" value="1"/>
</dbReference>
<sequence>MFDERHARRLYAYVEDTNQPSQRLCRKLGMRLEGTFMEFVSFMNDQEGQPVYENTMQYAILRREWGTLKA</sequence>
<protein>
    <submittedName>
        <fullName evidence="1">GNAT family N-acetyltransferase</fullName>
    </submittedName>
</protein>
<proteinExistence type="predicted"/>
<gene>
    <name evidence="1" type="ORF">NKW54_15900</name>
</gene>
<dbReference type="InterPro" id="IPR016181">
    <property type="entry name" value="Acyl_CoA_acyltransferase"/>
</dbReference>
<comment type="caution">
    <text evidence="1">The sequence shown here is derived from an EMBL/GenBank/DDBJ whole genome shotgun (WGS) entry which is preliminary data.</text>
</comment>